<comment type="caution">
    <text evidence="1">The sequence shown here is derived from an EMBL/GenBank/DDBJ whole genome shotgun (WGS) entry which is preliminary data.</text>
</comment>
<name>A0A7Y4NC50_9BACT</name>
<dbReference type="InterPro" id="IPR052918">
    <property type="entry name" value="Motility_Chemotaxis_Reg"/>
</dbReference>
<evidence type="ECO:0000313" key="1">
    <source>
        <dbReference type="EMBL" id="NOK08862.1"/>
    </source>
</evidence>
<protein>
    <recommendedName>
        <fullName evidence="3">Lipoprotein</fullName>
    </recommendedName>
</protein>
<dbReference type="PANTHER" id="PTHR35580:SF1">
    <property type="entry name" value="PHYTASE-LIKE DOMAIN-CONTAINING PROTEIN"/>
    <property type="match status" value="1"/>
</dbReference>
<evidence type="ECO:0008006" key="3">
    <source>
        <dbReference type="Google" id="ProtNLM"/>
    </source>
</evidence>
<reference evidence="1 2" key="1">
    <citation type="submission" date="2020-05" db="EMBL/GenBank/DDBJ databases">
        <authorList>
            <person name="Whitworth D."/>
        </authorList>
    </citation>
    <scope>NUCLEOTIDE SEQUENCE [LARGE SCALE GENOMIC DNA]</scope>
    <source>
        <strain evidence="1 2">CA046A</strain>
    </source>
</reference>
<evidence type="ECO:0000313" key="2">
    <source>
        <dbReference type="Proteomes" id="UP000528460"/>
    </source>
</evidence>
<accession>A0A7Y4NC50</accession>
<gene>
    <name evidence="1" type="ORF">HNS30_07435</name>
</gene>
<sequence length="473" mass="49607">MTGMKAWAMATCGVALGAGCGQGPMEPSGVQASEASLETRHAGGQTRWVRRGVGSPGGDVLPGDVTTDRDGANIVVGTYEGSPDFGGGALPAVAAEAGNNAFIVKYARDGRLLWSHGYGAAAGALFPDTYFEVAATDRQRNITVRGNTSHPVVLGGVTVTGFFLAQFTREGEVRWVRNLGGNYDGTSGLAVDSGDHVILAGAVEGPANFGGGPRTTGPVSAFLVKYTRDGAWLWDHVFTSPATASLGGVAVDEQDHIYIAGSFDEATDFGGGPLQPSVPGVETAVVARFSPSGRHVWSRTLEDATALSRFTDVAVHGNRVVPVGRFTGRFDFGGRTFIAPAVGSAGMVLALTRDGEDRWGRKLGWTVFEVRSDHEDHMTVLGVAMPGDDVGSGPLPPTASLYAFVNKYDRVDGARDWVRTFPEETTLFSGLSVSREGEVAVTGGFRGPVDFGTGTLQPTTPDIFDPFLLSLYP</sequence>
<organism evidence="1 2">
    <name type="scientific">Corallococcus exercitus</name>
    <dbReference type="NCBI Taxonomy" id="2316736"/>
    <lineage>
        <taxon>Bacteria</taxon>
        <taxon>Pseudomonadati</taxon>
        <taxon>Myxococcota</taxon>
        <taxon>Myxococcia</taxon>
        <taxon>Myxococcales</taxon>
        <taxon>Cystobacterineae</taxon>
        <taxon>Myxococcaceae</taxon>
        <taxon>Corallococcus</taxon>
    </lineage>
</organism>
<dbReference type="SUPFAM" id="SSF101898">
    <property type="entry name" value="NHL repeat"/>
    <property type="match status" value="1"/>
</dbReference>
<dbReference type="RefSeq" id="WP_171413085.1">
    <property type="nucleotide sequence ID" value="NZ_JABFJW010000038.1"/>
</dbReference>
<dbReference type="EMBL" id="JABFJW010000038">
    <property type="protein sequence ID" value="NOK08862.1"/>
    <property type="molecule type" value="Genomic_DNA"/>
</dbReference>
<dbReference type="Proteomes" id="UP000528460">
    <property type="component" value="Unassembled WGS sequence"/>
</dbReference>
<dbReference type="PANTHER" id="PTHR35580">
    <property type="entry name" value="CELL SURFACE GLYCOPROTEIN (S-LAYER PROTEIN)-LIKE PROTEIN"/>
    <property type="match status" value="1"/>
</dbReference>
<dbReference type="PROSITE" id="PS51257">
    <property type="entry name" value="PROKAR_LIPOPROTEIN"/>
    <property type="match status" value="1"/>
</dbReference>
<dbReference type="Gene3D" id="2.80.10.50">
    <property type="match status" value="1"/>
</dbReference>
<proteinExistence type="predicted"/>
<dbReference type="AlphaFoldDB" id="A0A7Y4NC50"/>